<keyword evidence="5" id="KW-0963">Cytoplasm</keyword>
<evidence type="ECO:0000256" key="10">
    <source>
        <dbReference type="SAM" id="MobiDB-lite"/>
    </source>
</evidence>
<dbReference type="Pfam" id="PF04548">
    <property type="entry name" value="AIG1"/>
    <property type="match status" value="1"/>
</dbReference>
<protein>
    <submittedName>
        <fullName evidence="13 14">Interferon-induced very large GTPase 1</fullName>
    </submittedName>
</protein>
<evidence type="ECO:0000256" key="7">
    <source>
        <dbReference type="ARBA" id="ARBA00023134"/>
    </source>
</evidence>
<proteinExistence type="inferred from homology"/>
<evidence type="ECO:0000313" key="15">
    <source>
        <dbReference type="RefSeq" id="XP_017336396.1"/>
    </source>
</evidence>
<evidence type="ECO:0000256" key="2">
    <source>
        <dbReference type="ARBA" id="ARBA00004496"/>
    </source>
</evidence>
<dbReference type="SUPFAM" id="SSF52540">
    <property type="entry name" value="P-loop containing nucleoside triphosphate hydrolases"/>
    <property type="match status" value="1"/>
</dbReference>
<dbReference type="RefSeq" id="XP_017336396.1">
    <property type="nucleotide sequence ID" value="XM_017480907.3"/>
</dbReference>
<evidence type="ECO:0000256" key="4">
    <source>
        <dbReference type="ARBA" id="ARBA00008535"/>
    </source>
</evidence>
<evidence type="ECO:0000256" key="3">
    <source>
        <dbReference type="ARBA" id="ARBA00006828"/>
    </source>
</evidence>
<keyword evidence="12" id="KW-1185">Reference proteome</keyword>
<dbReference type="PROSITE" id="PS51717">
    <property type="entry name" value="G_VLIG"/>
    <property type="match status" value="1"/>
</dbReference>
<dbReference type="Pfam" id="PF25496">
    <property type="entry name" value="URGCP"/>
    <property type="match status" value="1"/>
</dbReference>
<reference evidence="13 14" key="2">
    <citation type="submission" date="2025-04" db="UniProtKB">
        <authorList>
            <consortium name="RefSeq"/>
        </authorList>
    </citation>
    <scope>IDENTIFICATION</scope>
    <source>
        <tissue evidence="13 14">Blood</tissue>
    </source>
</reference>
<evidence type="ECO:0000313" key="16">
    <source>
        <dbReference type="RefSeq" id="XP_017336398.1"/>
    </source>
</evidence>
<evidence type="ECO:0000256" key="9">
    <source>
        <dbReference type="SAM" id="Coils"/>
    </source>
</evidence>
<feature type="compositionally biased region" description="Basic and acidic residues" evidence="10">
    <location>
        <begin position="364"/>
        <end position="380"/>
    </location>
</feature>
<evidence type="ECO:0000259" key="11">
    <source>
        <dbReference type="PROSITE" id="PS51717"/>
    </source>
</evidence>
<keyword evidence="8" id="KW-0539">Nucleus</keyword>
<dbReference type="Pfam" id="PF25683">
    <property type="entry name" value="URGCP_GTPase"/>
    <property type="match status" value="1"/>
</dbReference>
<dbReference type="Gene3D" id="3.40.50.300">
    <property type="entry name" value="P-loop containing nucleotide triphosphate hydrolases"/>
    <property type="match status" value="2"/>
</dbReference>
<feature type="compositionally biased region" description="Basic and acidic residues" evidence="10">
    <location>
        <begin position="346"/>
        <end position="357"/>
    </location>
</feature>
<feature type="coiled-coil region" evidence="9">
    <location>
        <begin position="1321"/>
        <end position="1373"/>
    </location>
</feature>
<feature type="compositionally biased region" description="Basic and acidic residues" evidence="10">
    <location>
        <begin position="320"/>
        <end position="330"/>
    </location>
</feature>
<dbReference type="Proteomes" id="UP000221080">
    <property type="component" value="Chromosome 12"/>
</dbReference>
<evidence type="ECO:0000313" key="12">
    <source>
        <dbReference type="Proteomes" id="UP000221080"/>
    </source>
</evidence>
<comment type="similarity">
    <text evidence="4">Belongs to the TRAFAC class TrmE-Era-EngA-EngB-Septin-like GTPase superfamily. AIG1/Toc34/Toc159-like paraseptin GTPase family. IAN subfamily.</text>
</comment>
<feature type="compositionally biased region" description="Polar residues" evidence="10">
    <location>
        <begin position="15"/>
        <end position="37"/>
    </location>
</feature>
<dbReference type="PANTHER" id="PTHR22796:SF6">
    <property type="entry name" value="INTERFERON-INDUCED VERY LARGE GTPASE 1-RELATED"/>
    <property type="match status" value="1"/>
</dbReference>
<evidence type="ECO:0000256" key="5">
    <source>
        <dbReference type="ARBA" id="ARBA00022490"/>
    </source>
</evidence>
<evidence type="ECO:0000256" key="1">
    <source>
        <dbReference type="ARBA" id="ARBA00004123"/>
    </source>
</evidence>
<feature type="domain" description="VLIG-type G" evidence="11">
    <location>
        <begin position="985"/>
        <end position="1226"/>
    </location>
</feature>
<keyword evidence="9" id="KW-0175">Coiled coil</keyword>
<dbReference type="InterPro" id="IPR057365">
    <property type="entry name" value="URGCP"/>
</dbReference>
<dbReference type="STRING" id="7998.ENSIPUP00000001190"/>
<dbReference type="OrthoDB" id="1597724at2759"/>
<dbReference type="GeneID" id="124625983"/>
<feature type="region of interest" description="Disordered" evidence="10">
    <location>
        <begin position="1"/>
        <end position="70"/>
    </location>
</feature>
<accession>A0A2D0S0W5</accession>
<evidence type="ECO:0000313" key="13">
    <source>
        <dbReference type="RefSeq" id="XP_017336394.1"/>
    </source>
</evidence>
<feature type="region of interest" description="Disordered" evidence="10">
    <location>
        <begin position="104"/>
        <end position="126"/>
    </location>
</feature>
<dbReference type="GO" id="GO:0005737">
    <property type="term" value="C:cytoplasm"/>
    <property type="evidence" value="ECO:0007669"/>
    <property type="project" value="UniProtKB-SubCell"/>
</dbReference>
<comment type="subcellular location">
    <subcellularLocation>
        <location evidence="2">Cytoplasm</location>
    </subcellularLocation>
    <subcellularLocation>
        <location evidence="1">Nucleus</location>
    </subcellularLocation>
</comment>
<keyword evidence="6" id="KW-0547">Nucleotide-binding</keyword>
<comment type="similarity">
    <text evidence="3">Belongs to the TRAFAC class dynamin-like GTPase superfamily. Very large inducible GTPase (VLIG) family.</text>
</comment>
<organism evidence="12 16">
    <name type="scientific">Ictalurus punctatus</name>
    <name type="common">Channel catfish</name>
    <name type="synonym">Silurus punctatus</name>
    <dbReference type="NCBI Taxonomy" id="7998"/>
    <lineage>
        <taxon>Eukaryota</taxon>
        <taxon>Metazoa</taxon>
        <taxon>Chordata</taxon>
        <taxon>Craniata</taxon>
        <taxon>Vertebrata</taxon>
        <taxon>Euteleostomi</taxon>
        <taxon>Actinopterygii</taxon>
        <taxon>Neopterygii</taxon>
        <taxon>Teleostei</taxon>
        <taxon>Ostariophysi</taxon>
        <taxon>Siluriformes</taxon>
        <taxon>Ictaluridae</taxon>
        <taxon>Ictalurus</taxon>
    </lineage>
</organism>
<reference evidence="12" key="1">
    <citation type="journal article" date="2016" name="Nat. Commun.">
        <title>The channel catfish genome sequence provides insights into the evolution of scale formation in teleosts.</title>
        <authorList>
            <person name="Liu Z."/>
            <person name="Liu S."/>
            <person name="Yao J."/>
            <person name="Bao L."/>
            <person name="Zhang J."/>
            <person name="Li Y."/>
            <person name="Jiang C."/>
            <person name="Sun L."/>
            <person name="Wang R."/>
            <person name="Zhang Y."/>
            <person name="Zhou T."/>
            <person name="Zeng Q."/>
            <person name="Fu Q."/>
            <person name="Gao S."/>
            <person name="Li N."/>
            <person name="Koren S."/>
            <person name="Jiang Y."/>
            <person name="Zimin A."/>
            <person name="Xu P."/>
            <person name="Phillippy A.M."/>
            <person name="Geng X."/>
            <person name="Song L."/>
            <person name="Sun F."/>
            <person name="Li C."/>
            <person name="Wang X."/>
            <person name="Chen A."/>
            <person name="Jin Y."/>
            <person name="Yuan Z."/>
            <person name="Yang Y."/>
            <person name="Tan S."/>
            <person name="Peatman E."/>
            <person name="Lu J."/>
            <person name="Qin Z."/>
            <person name="Dunham R."/>
            <person name="Li Z."/>
            <person name="Sonstegard T."/>
            <person name="Feng J."/>
            <person name="Danzmann R.G."/>
            <person name="Schroeder S."/>
            <person name="Scheffler B."/>
            <person name="Duke M.V."/>
            <person name="Ballard L."/>
            <person name="Kucuktas H."/>
            <person name="Kaltenboeck L."/>
            <person name="Liu H."/>
            <person name="Armbruster J."/>
            <person name="Xie Y."/>
            <person name="Kirby M.L."/>
            <person name="Tian Y."/>
            <person name="Flanagan M.E."/>
            <person name="Mu W."/>
            <person name="Waldbieser G.C."/>
        </authorList>
    </citation>
    <scope>NUCLEOTIDE SEQUENCE [LARGE SCALE GENOMIC DNA]</scope>
    <source>
        <strain evidence="12">SDA103</strain>
    </source>
</reference>
<dbReference type="InterPro" id="IPR027417">
    <property type="entry name" value="P-loop_NTPase"/>
</dbReference>
<dbReference type="Pfam" id="PF25974">
    <property type="entry name" value="URGCP_9th"/>
    <property type="match status" value="1"/>
</dbReference>
<dbReference type="RefSeq" id="XP_017336398.1">
    <property type="nucleotide sequence ID" value="XM_017480909.3"/>
</dbReference>
<feature type="compositionally biased region" description="Polar residues" evidence="10">
    <location>
        <begin position="48"/>
        <end position="65"/>
    </location>
</feature>
<dbReference type="GO" id="GO:0005634">
    <property type="term" value="C:nucleus"/>
    <property type="evidence" value="ECO:0007669"/>
    <property type="project" value="UniProtKB-SubCell"/>
</dbReference>
<dbReference type="GO" id="GO:0005525">
    <property type="term" value="F:GTP binding"/>
    <property type="evidence" value="ECO:0007669"/>
    <property type="project" value="UniProtKB-KW"/>
</dbReference>
<evidence type="ECO:0000256" key="8">
    <source>
        <dbReference type="ARBA" id="ARBA00023242"/>
    </source>
</evidence>
<dbReference type="RefSeq" id="XP_017336394.1">
    <property type="nucleotide sequence ID" value="XM_017480905.3"/>
</dbReference>
<dbReference type="InterPro" id="IPR058641">
    <property type="entry name" value="GVIN1_dom"/>
</dbReference>
<dbReference type="RefSeq" id="XP_017336395.1">
    <property type="nucleotide sequence ID" value="XM_017480906.3"/>
</dbReference>
<name>A0A2D0S0W5_ICTPU</name>
<evidence type="ECO:0000256" key="6">
    <source>
        <dbReference type="ARBA" id="ARBA00022741"/>
    </source>
</evidence>
<sequence length="1980" mass="227839">MTDHDPEDEMDTEDLTNFSSYEHTDETITSVENQMISGNYEDNKDTQKNPLTSQAGINCPTTFRHSQADEHEGLKRVAVIYTEMSRVAPEHSQADGSLKHISTATGAPQTAEPSQEDGTEEMPVGGSDSSNFTLVLFGNTSAVHFGDENILLGAEHVPPDQAHIPRNIKVSGRVLSVVNILDLHEGDLYLDHVDHITGQLVSENSIQSFIFVLKLGQFTDNDKMGLDWLERTFGEHALSFVMILFTYEREEECDTIIDDLKNNTVLEELMKKCGDRYCTCSKSMNNQSEMRTLLEKIDHLVSENNQCCYTAEIYSTELKTKEHKQDEGGHKHDHMVQLSDEDEESFGSKKVEHRKGQAPESEDNQSRDGQNENTEEDKFGNENIRQLFSRLNLDTEHPLKTGEFLKITASSLKCHEPCAEKDLVHTFLRRLIMMDYTARYIPIRQQVAKTNIQCNTKKSKDIFTVLFDSETVGSAAVEKVQVHPMDIQMAAFHSADNFLRQLMVTKLSQCQYAVPLLVPSPTTGEIEFPLWTFRQIKKSWKSTDDTGKTTSKCKSIVGVETPMVAFLRLGSVSSSKSQLMNNLINDRYHTFFDRNCPQDSKTRLLMNGVVEIAWYCPSGKNSDWLTHCVAFCNFHGDAGTNTIQREIVTEMSTVNVILLSTLCKDESNRAIIEELSKATKPLIFLLTDSESVGEELWEGKYRIGLKDRSQSDVAEELRRTIKECIKSSTFKLENVAKQPNIVVDEEKGECKRAKEAANQLMRLFNNENLPKIKEKYLPCQGKLWHDWCQENKKLFRLMGHLENHKMSIKQEMNQIRHQQHKLNFSCLIKLFLESLNVLTENERVYFLKWVGMLLDSCTSDCLSSLHHEYDEQWSRVLDLKKKHNMSPSFSEQQAKLEKISKDLNAATFGVEHILREMGQVFEAYTSVQSTEVTNEAKINFSSLPQIAAEIIVTGYPLEIMDGDAAHVPLTWVSAVLDELVKILGDQRVFVLSVLGIQSSGKSTMLNAMFGLEFAVSAGRCTRGAFMQLVRVSEEMKNKLKFDYILVVDTEGLRALEQAEKTTIHHDNELATFVVGLGNLTLINIFGENPADMQDILQIVVQAFLRMKKVRLNPSCLFVHQNVGDITAREKTMEGRRRLQEKLDDMTKLASKEEDGDARYFSDIIAFDVQSDVRYFAQLWEGSPPMAPPNPSYSENINELRRKIMSKISTHRGVTLSQFKSSINDLWNALLNENFVFSFRNTLEIAVYRKLEHEYTKWTWSLRSAMLTVENKLLNRVNNERFLRIEGKDLAAQMTVLKKEVDKTVDHFFRDDHDKDILIQWKERFERKIVDLYNELVEVTKRKLDHVYQQKVAREKVDEEKTRYENKLFKLSKELAFNLKNNQTDENALENQFDDVWSTWLSELTQDAPMVGDIDVFGDVTKILSETYELSFVCDQQNLESYKKLDALGDYSDYVVFKKSQEPLPTEENLTDIDVNVDENEKPGRLRHARHFVSNTCSTLYSAIRRSITKPENKPSANMLSSKDNDQLRALVNNVFQQSKNEIQRMSSAELGYNHSYIQQIIESVKTSINAHHQKISWYTLKKEFTVDLCLHVCIFAADQFTKLHMKFKEANNVRLYLKKQKPQYFNIFKNYYNGATSAAVFGELIVDKLEPSILQAAYDQTAIDVAEKMKRDVPAFSGNRSNLEKHILTALAEEENFENYIEYLHKPKEHFNHFITNEVNKYLLEDKCQEVLETVKANIKSKGKCVMDAVNKATEDVNKRNGNIDMWLEYFSKELQDELQFKEESCPEQKEITDLGFLQEVVQKGLTDTVAKLCSEVKTISDLKQEMFRKKPQKVLIEHLCQCCWVQCPFCNAICTNTMEDHDGDHRVRFHRNCGINGWSFMFTENLGVDFCTTAVSSNLFFRTSEGVFTFKEYRKAGREYAKWNISPDTSEVPYWKWFLCRFQEDLEKHYKRKFTGNGEIPLEWRDITKYRAIESLNEL</sequence>
<feature type="region of interest" description="Disordered" evidence="10">
    <location>
        <begin position="320"/>
        <end position="381"/>
    </location>
</feature>
<gene>
    <name evidence="13 14 15 16" type="primary">LOC124625983</name>
</gene>
<evidence type="ECO:0000313" key="14">
    <source>
        <dbReference type="RefSeq" id="XP_017336395.1"/>
    </source>
</evidence>
<dbReference type="InterPro" id="IPR030383">
    <property type="entry name" value="G_VLIG_dom"/>
</dbReference>
<dbReference type="PANTHER" id="PTHR22796">
    <property type="entry name" value="URG4-RELATED"/>
    <property type="match status" value="1"/>
</dbReference>
<dbReference type="InterPro" id="IPR006703">
    <property type="entry name" value="G_AIG1"/>
</dbReference>
<keyword evidence="7" id="KW-0342">GTP-binding</keyword>
<dbReference type="KEGG" id="ipu:124625983"/>
<feature type="compositionally biased region" description="Acidic residues" evidence="10">
    <location>
        <begin position="1"/>
        <end position="14"/>
    </location>
</feature>
<dbReference type="OMA" id="AMWSITP"/>
<feature type="compositionally biased region" description="Polar residues" evidence="10">
    <location>
        <begin position="104"/>
        <end position="113"/>
    </location>
</feature>